<dbReference type="InterPro" id="IPR010829">
    <property type="entry name" value="Cerato-platanin"/>
</dbReference>
<accession>A0A7C8MR86</accession>
<keyword evidence="6" id="KW-1185">Reference proteome</keyword>
<dbReference type="CDD" id="cd22778">
    <property type="entry name" value="DPBB_CEPL-like"/>
    <property type="match status" value="1"/>
</dbReference>
<sequence>MKFSSVLSATAIGFSSLASAISVSYDPGYDLPERSLSALACSNGVNGLMTKYGWQTLEDIPTYPYIGGYQGIPAWNSPMCGTCYSVTYNNQTIYVLAIDQTINGFNLAKQAMDALTNNQAEQLGRIEAQYIQVDASKCNI</sequence>
<dbReference type="Proteomes" id="UP000481861">
    <property type="component" value="Unassembled WGS sequence"/>
</dbReference>
<protein>
    <submittedName>
        <fullName evidence="5">Asp f 13-like protein</fullName>
    </submittedName>
</protein>
<keyword evidence="4" id="KW-0732">Signal</keyword>
<dbReference type="InterPro" id="IPR036908">
    <property type="entry name" value="RlpA-like_sf"/>
</dbReference>
<dbReference type="GO" id="GO:0005576">
    <property type="term" value="C:extracellular region"/>
    <property type="evidence" value="ECO:0007669"/>
    <property type="project" value="UniProtKB-SubCell"/>
</dbReference>
<evidence type="ECO:0000256" key="1">
    <source>
        <dbReference type="ARBA" id="ARBA00004613"/>
    </source>
</evidence>
<evidence type="ECO:0000313" key="6">
    <source>
        <dbReference type="Proteomes" id="UP000481861"/>
    </source>
</evidence>
<dbReference type="AlphaFoldDB" id="A0A7C8MR86"/>
<organism evidence="5 6">
    <name type="scientific">Massariosphaeria phaeospora</name>
    <dbReference type="NCBI Taxonomy" id="100035"/>
    <lineage>
        <taxon>Eukaryota</taxon>
        <taxon>Fungi</taxon>
        <taxon>Dikarya</taxon>
        <taxon>Ascomycota</taxon>
        <taxon>Pezizomycotina</taxon>
        <taxon>Dothideomycetes</taxon>
        <taxon>Pleosporomycetidae</taxon>
        <taxon>Pleosporales</taxon>
        <taxon>Pleosporales incertae sedis</taxon>
        <taxon>Massariosphaeria</taxon>
    </lineage>
</organism>
<dbReference type="Gene3D" id="2.40.40.10">
    <property type="entry name" value="RlpA-like domain"/>
    <property type="match status" value="1"/>
</dbReference>
<dbReference type="Pfam" id="PF07249">
    <property type="entry name" value="Cerato-platanin"/>
    <property type="match status" value="1"/>
</dbReference>
<keyword evidence="3" id="KW-0964">Secreted</keyword>
<feature type="chain" id="PRO_5028911817" evidence="4">
    <location>
        <begin position="21"/>
        <end position="140"/>
    </location>
</feature>
<evidence type="ECO:0000313" key="5">
    <source>
        <dbReference type="EMBL" id="KAF2875144.1"/>
    </source>
</evidence>
<dbReference type="SUPFAM" id="SSF50685">
    <property type="entry name" value="Barwin-like endoglucanases"/>
    <property type="match status" value="1"/>
</dbReference>
<evidence type="ECO:0000256" key="3">
    <source>
        <dbReference type="ARBA" id="ARBA00022525"/>
    </source>
</evidence>
<comment type="subcellular location">
    <subcellularLocation>
        <location evidence="1">Secreted</location>
    </subcellularLocation>
</comment>
<evidence type="ECO:0000256" key="4">
    <source>
        <dbReference type="SAM" id="SignalP"/>
    </source>
</evidence>
<name>A0A7C8MR86_9PLEO</name>
<gene>
    <name evidence="5" type="ORF">BDV95DRAFT_309555</name>
</gene>
<dbReference type="OrthoDB" id="4898945at2759"/>
<dbReference type="EMBL" id="JAADJZ010000005">
    <property type="protein sequence ID" value="KAF2875144.1"/>
    <property type="molecule type" value="Genomic_DNA"/>
</dbReference>
<feature type="signal peptide" evidence="4">
    <location>
        <begin position="1"/>
        <end position="20"/>
    </location>
</feature>
<evidence type="ECO:0000256" key="2">
    <source>
        <dbReference type="ARBA" id="ARBA00010421"/>
    </source>
</evidence>
<comment type="similarity">
    <text evidence="2">Belongs to the cerato-platanin family.</text>
</comment>
<proteinExistence type="inferred from homology"/>
<reference evidence="5 6" key="1">
    <citation type="submission" date="2020-01" db="EMBL/GenBank/DDBJ databases">
        <authorList>
            <consortium name="DOE Joint Genome Institute"/>
            <person name="Haridas S."/>
            <person name="Albert R."/>
            <person name="Binder M."/>
            <person name="Bloem J."/>
            <person name="Labutti K."/>
            <person name="Salamov A."/>
            <person name="Andreopoulos B."/>
            <person name="Baker S.E."/>
            <person name="Barry K."/>
            <person name="Bills G."/>
            <person name="Bluhm B.H."/>
            <person name="Cannon C."/>
            <person name="Castanera R."/>
            <person name="Culley D.E."/>
            <person name="Daum C."/>
            <person name="Ezra D."/>
            <person name="Gonzalez J.B."/>
            <person name="Henrissat B."/>
            <person name="Kuo A."/>
            <person name="Liang C."/>
            <person name="Lipzen A."/>
            <person name="Lutzoni F."/>
            <person name="Magnuson J."/>
            <person name="Mondo S."/>
            <person name="Nolan M."/>
            <person name="Ohm R."/>
            <person name="Pangilinan J."/>
            <person name="Park H.-J.H."/>
            <person name="Ramirez L."/>
            <person name="Alfaro M."/>
            <person name="Sun H."/>
            <person name="Tritt A."/>
            <person name="Yoshinaga Y."/>
            <person name="Zwiers L.-H.L."/>
            <person name="Turgeon B.G."/>
            <person name="Goodwin S.B."/>
            <person name="Spatafora J.W."/>
            <person name="Crous P.W."/>
            <person name="Grigoriev I.V."/>
        </authorList>
    </citation>
    <scope>NUCLEOTIDE SEQUENCE [LARGE SCALE GENOMIC DNA]</scope>
    <source>
        <strain evidence="5 6">CBS 611.86</strain>
    </source>
</reference>
<comment type="caution">
    <text evidence="5">The sequence shown here is derived from an EMBL/GenBank/DDBJ whole genome shotgun (WGS) entry which is preliminary data.</text>
</comment>